<dbReference type="Gene3D" id="3.30.20.10">
    <property type="entry name" value="Endochitinase, domain 2"/>
    <property type="match status" value="1"/>
</dbReference>
<comment type="caution">
    <text evidence="2">Lacks conserved residue(s) required for the propagation of feature annotation.</text>
</comment>
<feature type="disulfide bond" evidence="2">
    <location>
        <begin position="15"/>
        <end position="27"/>
    </location>
</feature>
<dbReference type="GO" id="GO:0008061">
    <property type="term" value="F:chitin binding"/>
    <property type="evidence" value="ECO:0007669"/>
    <property type="project" value="UniProtKB-UniRule"/>
</dbReference>
<dbReference type="Gene3D" id="3.30.60.10">
    <property type="entry name" value="Endochitinase-like"/>
    <property type="match status" value="1"/>
</dbReference>
<proteinExistence type="predicted"/>
<dbReference type="Gene3D" id="1.10.530.10">
    <property type="match status" value="1"/>
</dbReference>
<dbReference type="Pfam" id="PF00187">
    <property type="entry name" value="Chitin_bind_1"/>
    <property type="match status" value="1"/>
</dbReference>
<dbReference type="InterPro" id="IPR000726">
    <property type="entry name" value="Glyco_hydro_19_cat"/>
</dbReference>
<keyword evidence="1 2" id="KW-0147">Chitin-binding</keyword>
<dbReference type="GO" id="GO:0004568">
    <property type="term" value="F:chitinase activity"/>
    <property type="evidence" value="ECO:0007669"/>
    <property type="project" value="InterPro"/>
</dbReference>
<feature type="non-terminal residue" evidence="4">
    <location>
        <position position="1"/>
    </location>
</feature>
<dbReference type="GO" id="GO:0006032">
    <property type="term" value="P:chitin catabolic process"/>
    <property type="evidence" value="ECO:0007669"/>
    <property type="project" value="InterPro"/>
</dbReference>
<dbReference type="AlphaFoldDB" id="A0A4Y1RD00"/>
<dbReference type="GO" id="GO:0016998">
    <property type="term" value="P:cell wall macromolecule catabolic process"/>
    <property type="evidence" value="ECO:0007669"/>
    <property type="project" value="InterPro"/>
</dbReference>
<accession>A0A4Y1RD00</accession>
<evidence type="ECO:0000313" key="4">
    <source>
        <dbReference type="EMBL" id="BBH01857.1"/>
    </source>
</evidence>
<dbReference type="Pfam" id="PF00182">
    <property type="entry name" value="Glyco_hydro_19"/>
    <property type="match status" value="1"/>
</dbReference>
<name>A0A4Y1RD00_PRUDU</name>
<evidence type="ECO:0000256" key="2">
    <source>
        <dbReference type="PROSITE-ProRule" id="PRU00261"/>
    </source>
</evidence>
<protein>
    <submittedName>
        <fullName evidence="4">Basic chitinase</fullName>
    </submittedName>
</protein>
<evidence type="ECO:0000259" key="3">
    <source>
        <dbReference type="PROSITE" id="PS50941"/>
    </source>
</evidence>
<dbReference type="CDD" id="cd06921">
    <property type="entry name" value="ChtBD1_GH19_hevein"/>
    <property type="match status" value="1"/>
</dbReference>
<reference evidence="4" key="1">
    <citation type="journal article" date="2019" name="Science">
        <title>Mutation of a bHLH transcription factor allowed almond domestication.</title>
        <authorList>
            <person name="Sanchez-Perez R."/>
            <person name="Pavan S."/>
            <person name="Mazzeo R."/>
            <person name="Moldovan C."/>
            <person name="Aiese Cigliano R."/>
            <person name="Del Cueto J."/>
            <person name="Ricciardi F."/>
            <person name="Lotti C."/>
            <person name="Ricciardi L."/>
            <person name="Dicenta F."/>
            <person name="Lopez-Marques R.L."/>
            <person name="Lindberg Moller B."/>
        </authorList>
    </citation>
    <scope>NUCLEOTIDE SEQUENCE</scope>
</reference>
<dbReference type="PROSITE" id="PS50941">
    <property type="entry name" value="CHIT_BIND_I_2"/>
    <property type="match status" value="1"/>
</dbReference>
<dbReference type="SUPFAM" id="SSF57016">
    <property type="entry name" value="Plant lectins/antimicrobial peptides"/>
    <property type="match status" value="1"/>
</dbReference>
<evidence type="ECO:0000256" key="1">
    <source>
        <dbReference type="ARBA" id="ARBA00022669"/>
    </source>
</evidence>
<dbReference type="SUPFAM" id="SSF53955">
    <property type="entry name" value="Lysozyme-like"/>
    <property type="match status" value="1"/>
</dbReference>
<dbReference type="EMBL" id="AP019300">
    <property type="protein sequence ID" value="BBH01857.1"/>
    <property type="molecule type" value="Genomic_DNA"/>
</dbReference>
<dbReference type="InterPro" id="IPR023346">
    <property type="entry name" value="Lysozyme-like_dom_sf"/>
</dbReference>
<sequence length="263" mass="28866">GTAEHCGRQAGGALCPGGQCCSKYGWCGTALITAALVAKANVAAVTLVALCHVTPLIRCLSIGMMVVAQLRGFIPMMLSLQLPRGRASAPDGPYSWGYCHLKEQNPGSYCAWDPNYPCAAGKQFYGRGPISTFLKILRACLVFNLNSTFLNSKAEFECKTKKTCLQRNKDGALPRHIEKSLQYLCTTNLSSTMSDSELTWPKRPKRPALSNDYFVYLQESEHDINTEEDPATFKQAMESSKCTQWSAAMESELESMSKMGYGN</sequence>
<organism evidence="4">
    <name type="scientific">Prunus dulcis</name>
    <name type="common">Almond</name>
    <name type="synonym">Amygdalus dulcis</name>
    <dbReference type="NCBI Taxonomy" id="3755"/>
    <lineage>
        <taxon>Eukaryota</taxon>
        <taxon>Viridiplantae</taxon>
        <taxon>Streptophyta</taxon>
        <taxon>Embryophyta</taxon>
        <taxon>Tracheophyta</taxon>
        <taxon>Spermatophyta</taxon>
        <taxon>Magnoliopsida</taxon>
        <taxon>eudicotyledons</taxon>
        <taxon>Gunneridae</taxon>
        <taxon>Pentapetalae</taxon>
        <taxon>rosids</taxon>
        <taxon>fabids</taxon>
        <taxon>Rosales</taxon>
        <taxon>Rosaceae</taxon>
        <taxon>Amygdaloideae</taxon>
        <taxon>Amygdaleae</taxon>
        <taxon>Prunus</taxon>
    </lineage>
</organism>
<keyword evidence="2" id="KW-1015">Disulfide bond</keyword>
<dbReference type="InterPro" id="IPR001002">
    <property type="entry name" value="Chitin-bd_1"/>
</dbReference>
<gene>
    <name evidence="4" type="ORF">Prudu_012248</name>
</gene>
<feature type="disulfide bond" evidence="2">
    <location>
        <begin position="6"/>
        <end position="21"/>
    </location>
</feature>
<dbReference type="InterPro" id="IPR036861">
    <property type="entry name" value="Endochitinase-like_sf"/>
</dbReference>
<feature type="domain" description="Chitin-binding type-1" evidence="3">
    <location>
        <begin position="3"/>
        <end position="61"/>
    </location>
</feature>